<sequence>MTAVADPARRADGGPRLQAGPPTPPARAGLPRHLPGLDGLRALAIVAVIVFHLNPAWLPGGYLGVDVFFVVSGFLITTLLVRERRDNGRVDLAGFWTRRARRLLPALLVCVPVSVLLARIVESDLLVGIGRQVLGALTFSTNWVEILAGSDYFHSTTPQLFMNLWSLAVEEQFYLVWPLATLALLALVRSSRVRASIAVGAGLASAVAMAVLYDPSGGATRVYYGTDTHLMGLMFGAGLAFALAGPDARFFTSTTWARYAPPVTAVALVTLASLLWFAQETSAWTFRGGLTLACLATTVLVAVSVTTSGTLQRVLELPPLRWVGQRSYGIYLWHWPVILIVNQDIRTAPGGSGFVSSRLWCVLVTLAIADLSYRFIETPVRRLGFRGAARRAVRLPSLGRYSARQWLAGATALAVLIVGTVVLTAPDETSTQRQIDANAAAARPTTDRSLSVAPTATNAAAWSMPTGDEIDLYGDSMAVGSVPALQYYFPGIRIDARSNRQWSAALAAVKASGTNIRRAVVLAFGTNAGVDEPELRETLKLLGPDRMIVLVNLHLNMSRTAGDNALLQRVASQNPNVIVADWNSAVTADPSQLQPDGIHPSMTGQHLFAKTIRAALATLSEKHTGQKVTLKDLPIP</sequence>
<feature type="transmembrane region" description="Helical" evidence="9">
    <location>
        <begin position="40"/>
        <end position="57"/>
    </location>
</feature>
<dbReference type="AlphaFoldDB" id="A0A077MEP1"/>
<evidence type="ECO:0000256" key="3">
    <source>
        <dbReference type="ARBA" id="ARBA00022679"/>
    </source>
</evidence>
<evidence type="ECO:0000256" key="7">
    <source>
        <dbReference type="ARBA" id="ARBA00023315"/>
    </source>
</evidence>
<dbReference type="RefSeq" id="WP_084733715.1">
    <property type="nucleotide sequence ID" value="NZ_HF571038.1"/>
</dbReference>
<gene>
    <name evidence="11" type="ORF">BN13_720004</name>
</gene>
<feature type="region of interest" description="Disordered" evidence="8">
    <location>
        <begin position="1"/>
        <end position="30"/>
    </location>
</feature>
<keyword evidence="12" id="KW-1185">Reference proteome</keyword>
<proteinExistence type="predicted"/>
<keyword evidence="3 11" id="KW-0808">Transferase</keyword>
<evidence type="ECO:0000313" key="11">
    <source>
        <dbReference type="EMBL" id="CCI54450.1"/>
    </source>
</evidence>
<evidence type="ECO:0000256" key="4">
    <source>
        <dbReference type="ARBA" id="ARBA00022692"/>
    </source>
</evidence>
<evidence type="ECO:0000313" key="12">
    <source>
        <dbReference type="Proteomes" id="UP000035720"/>
    </source>
</evidence>
<accession>A0A077MEP1</accession>
<protein>
    <submittedName>
        <fullName evidence="11">Lipopolysaccharide modification acyltransferase</fullName>
    </submittedName>
</protein>
<name>A0A077MEP1_9MICO</name>
<feature type="transmembrane region" description="Helical" evidence="9">
    <location>
        <begin position="195"/>
        <end position="213"/>
    </location>
</feature>
<comment type="caution">
    <text evidence="11">The sequence shown here is derived from an EMBL/GenBank/DDBJ whole genome shotgun (WGS) entry which is preliminary data.</text>
</comment>
<feature type="transmembrane region" description="Helical" evidence="9">
    <location>
        <begin position="406"/>
        <end position="425"/>
    </location>
</feature>
<feature type="transmembrane region" description="Helical" evidence="9">
    <location>
        <begin position="259"/>
        <end position="278"/>
    </location>
</feature>
<dbReference type="Pfam" id="PF01757">
    <property type="entry name" value="Acyl_transf_3"/>
    <property type="match status" value="1"/>
</dbReference>
<keyword evidence="7 11" id="KW-0012">Acyltransferase</keyword>
<keyword evidence="4 9" id="KW-0812">Transmembrane</keyword>
<feature type="transmembrane region" description="Helical" evidence="9">
    <location>
        <begin position="284"/>
        <end position="307"/>
    </location>
</feature>
<dbReference type="PANTHER" id="PTHR23028">
    <property type="entry name" value="ACETYLTRANSFERASE"/>
    <property type="match status" value="1"/>
</dbReference>
<dbReference type="InterPro" id="IPR050879">
    <property type="entry name" value="Acyltransferase_3"/>
</dbReference>
<dbReference type="OrthoDB" id="3404679at2"/>
<dbReference type="GO" id="GO:0016747">
    <property type="term" value="F:acyltransferase activity, transferring groups other than amino-acyl groups"/>
    <property type="evidence" value="ECO:0007669"/>
    <property type="project" value="InterPro"/>
</dbReference>
<feature type="transmembrane region" description="Helical" evidence="9">
    <location>
        <begin position="172"/>
        <end position="188"/>
    </location>
</feature>
<dbReference type="GO" id="GO:0005886">
    <property type="term" value="C:plasma membrane"/>
    <property type="evidence" value="ECO:0007669"/>
    <property type="project" value="UniProtKB-SubCell"/>
</dbReference>
<feature type="transmembrane region" description="Helical" evidence="9">
    <location>
        <begin position="103"/>
        <end position="121"/>
    </location>
</feature>
<dbReference type="EMBL" id="CAJC01000186">
    <property type="protein sequence ID" value="CCI54450.1"/>
    <property type="molecule type" value="Genomic_DNA"/>
</dbReference>
<evidence type="ECO:0000256" key="1">
    <source>
        <dbReference type="ARBA" id="ARBA00004651"/>
    </source>
</evidence>
<feature type="transmembrane region" description="Helical" evidence="9">
    <location>
        <begin position="233"/>
        <end position="252"/>
    </location>
</feature>
<evidence type="ECO:0000256" key="5">
    <source>
        <dbReference type="ARBA" id="ARBA00022989"/>
    </source>
</evidence>
<dbReference type="STRING" id="1193518.BN13_720004"/>
<dbReference type="GO" id="GO:0009103">
    <property type="term" value="P:lipopolysaccharide biosynthetic process"/>
    <property type="evidence" value="ECO:0007669"/>
    <property type="project" value="TreeGrafter"/>
</dbReference>
<dbReference type="InterPro" id="IPR002656">
    <property type="entry name" value="Acyl_transf_3_dom"/>
</dbReference>
<evidence type="ECO:0000256" key="8">
    <source>
        <dbReference type="SAM" id="MobiDB-lite"/>
    </source>
</evidence>
<dbReference type="Proteomes" id="UP000035720">
    <property type="component" value="Unassembled WGS sequence"/>
</dbReference>
<evidence type="ECO:0000259" key="10">
    <source>
        <dbReference type="Pfam" id="PF01757"/>
    </source>
</evidence>
<keyword evidence="5 9" id="KW-1133">Transmembrane helix</keyword>
<dbReference type="InterPro" id="IPR036514">
    <property type="entry name" value="SGNH_hydro_sf"/>
</dbReference>
<dbReference type="PANTHER" id="PTHR23028:SF53">
    <property type="entry name" value="ACYL_TRANSF_3 DOMAIN-CONTAINING PROTEIN"/>
    <property type="match status" value="1"/>
</dbReference>
<feature type="transmembrane region" description="Helical" evidence="9">
    <location>
        <begin position="63"/>
        <end position="82"/>
    </location>
</feature>
<dbReference type="Gene3D" id="3.40.50.1110">
    <property type="entry name" value="SGNH hydrolase"/>
    <property type="match status" value="1"/>
</dbReference>
<comment type="subcellular location">
    <subcellularLocation>
        <location evidence="1">Cell membrane</location>
        <topology evidence="1">Multi-pass membrane protein</topology>
    </subcellularLocation>
</comment>
<feature type="domain" description="Acyltransferase 3" evidence="10">
    <location>
        <begin position="35"/>
        <end position="372"/>
    </location>
</feature>
<keyword evidence="2" id="KW-1003">Cell membrane</keyword>
<keyword evidence="6 9" id="KW-0472">Membrane</keyword>
<evidence type="ECO:0000256" key="6">
    <source>
        <dbReference type="ARBA" id="ARBA00023136"/>
    </source>
</evidence>
<organism evidence="11 12">
    <name type="scientific">Nostocoides jenkinsii Ben 74</name>
    <dbReference type="NCBI Taxonomy" id="1193518"/>
    <lineage>
        <taxon>Bacteria</taxon>
        <taxon>Bacillati</taxon>
        <taxon>Actinomycetota</taxon>
        <taxon>Actinomycetes</taxon>
        <taxon>Micrococcales</taxon>
        <taxon>Intrasporangiaceae</taxon>
        <taxon>Nostocoides</taxon>
    </lineage>
</organism>
<dbReference type="SUPFAM" id="SSF52266">
    <property type="entry name" value="SGNH hydrolase"/>
    <property type="match status" value="1"/>
</dbReference>
<reference evidence="11 12" key="1">
    <citation type="journal article" date="2013" name="ISME J.">
        <title>A metabolic model for members of the genus Tetrasphaera involved in enhanced biological phosphorus removal.</title>
        <authorList>
            <person name="Kristiansen R."/>
            <person name="Nguyen H.T.T."/>
            <person name="Saunders A.M."/>
            <person name="Nielsen J.L."/>
            <person name="Wimmer R."/>
            <person name="Le V.Q."/>
            <person name="McIlroy S.J."/>
            <person name="Petrovski S."/>
            <person name="Seviour R.J."/>
            <person name="Calteau A."/>
            <person name="Nielsen K.L."/>
            <person name="Nielsen P.H."/>
        </authorList>
    </citation>
    <scope>NUCLEOTIDE SEQUENCE [LARGE SCALE GENOMIC DNA]</scope>
    <source>
        <strain evidence="11 12">Ben 74</strain>
    </source>
</reference>
<evidence type="ECO:0000256" key="9">
    <source>
        <dbReference type="SAM" id="Phobius"/>
    </source>
</evidence>
<evidence type="ECO:0000256" key="2">
    <source>
        <dbReference type="ARBA" id="ARBA00022475"/>
    </source>
</evidence>